<keyword evidence="2" id="KW-1185">Reference proteome</keyword>
<name>A0ABZ3C6Y7_9ACTN</name>
<dbReference type="RefSeq" id="WP_269778952.1">
    <property type="nucleotide sequence ID" value="NZ_CP115965.1"/>
</dbReference>
<evidence type="ECO:0000313" key="2">
    <source>
        <dbReference type="Proteomes" id="UP001434337"/>
    </source>
</evidence>
<evidence type="ECO:0000313" key="1">
    <source>
        <dbReference type="EMBL" id="WZW98325.1"/>
    </source>
</evidence>
<organism evidence="1 2">
    <name type="scientific">Propioniciclava soli</name>
    <dbReference type="NCBI Taxonomy" id="2775081"/>
    <lineage>
        <taxon>Bacteria</taxon>
        <taxon>Bacillati</taxon>
        <taxon>Actinomycetota</taxon>
        <taxon>Actinomycetes</taxon>
        <taxon>Propionibacteriales</taxon>
        <taxon>Propionibacteriaceae</taxon>
        <taxon>Propioniciclava</taxon>
    </lineage>
</organism>
<accession>A0ABZ3C6Y7</accession>
<dbReference type="EMBL" id="CP115965">
    <property type="protein sequence ID" value="WZW98325.1"/>
    <property type="molecule type" value="Genomic_DNA"/>
</dbReference>
<proteinExistence type="predicted"/>
<gene>
    <name evidence="1" type="ORF">PCC79_15765</name>
</gene>
<reference evidence="1 2" key="1">
    <citation type="journal article" date="2023" name="Environ Microbiome">
        <title>A coral-associated actinobacterium mitigates coral bleaching under heat stress.</title>
        <authorList>
            <person name="Li J."/>
            <person name="Zou Y."/>
            <person name="Li Q."/>
            <person name="Zhang J."/>
            <person name="Bourne D.G."/>
            <person name="Lyu Y."/>
            <person name="Liu C."/>
            <person name="Zhang S."/>
        </authorList>
    </citation>
    <scope>NUCLEOTIDE SEQUENCE [LARGE SCALE GENOMIC DNA]</scope>
    <source>
        <strain evidence="1 2">SCSIO 13291</strain>
    </source>
</reference>
<sequence length="40" mass="4401">MRLHEPVLLAFEPIAVGGETFQFLGFGGHQPVELVVQHPC</sequence>
<protein>
    <submittedName>
        <fullName evidence="1">Uncharacterized protein</fullName>
    </submittedName>
</protein>
<dbReference type="Proteomes" id="UP001434337">
    <property type="component" value="Chromosome"/>
</dbReference>